<proteinExistence type="predicted"/>
<name>A0A9Q0AKY8_9PEZI</name>
<evidence type="ECO:0000313" key="1">
    <source>
        <dbReference type="EMBL" id="KAI1857458.1"/>
    </source>
</evidence>
<dbReference type="AlphaFoldDB" id="A0A9Q0AKY8"/>
<evidence type="ECO:0000313" key="2">
    <source>
        <dbReference type="Proteomes" id="UP000829685"/>
    </source>
</evidence>
<evidence type="ECO:0008006" key="3">
    <source>
        <dbReference type="Google" id="ProtNLM"/>
    </source>
</evidence>
<dbReference type="SUPFAM" id="SSF52047">
    <property type="entry name" value="RNI-like"/>
    <property type="match status" value="1"/>
</dbReference>
<organism evidence="1 2">
    <name type="scientific">Neoarthrinium moseri</name>
    <dbReference type="NCBI Taxonomy" id="1658444"/>
    <lineage>
        <taxon>Eukaryota</taxon>
        <taxon>Fungi</taxon>
        <taxon>Dikarya</taxon>
        <taxon>Ascomycota</taxon>
        <taxon>Pezizomycotina</taxon>
        <taxon>Sordariomycetes</taxon>
        <taxon>Xylariomycetidae</taxon>
        <taxon>Amphisphaeriales</taxon>
        <taxon>Apiosporaceae</taxon>
        <taxon>Neoarthrinium</taxon>
    </lineage>
</organism>
<comment type="caution">
    <text evidence="1">The sequence shown here is derived from an EMBL/GenBank/DDBJ whole genome shotgun (WGS) entry which is preliminary data.</text>
</comment>
<protein>
    <recommendedName>
        <fullName evidence="3">F-box domain-containing protein</fullName>
    </recommendedName>
</protein>
<dbReference type="EMBL" id="JAFIMR010000040">
    <property type="protein sequence ID" value="KAI1857458.1"/>
    <property type="molecule type" value="Genomic_DNA"/>
</dbReference>
<accession>A0A9Q0AKY8</accession>
<reference evidence="1" key="1">
    <citation type="submission" date="2021-03" db="EMBL/GenBank/DDBJ databases">
        <title>Revisited historic fungal species revealed as producer of novel bioactive compounds through whole genome sequencing and comparative genomics.</title>
        <authorList>
            <person name="Vignolle G.A."/>
            <person name="Hochenegger N."/>
            <person name="Mach R.L."/>
            <person name="Mach-Aigner A.R."/>
            <person name="Javad Rahimi M."/>
            <person name="Salim K.A."/>
            <person name="Chan C.M."/>
            <person name="Lim L.B.L."/>
            <person name="Cai F."/>
            <person name="Druzhinina I.S."/>
            <person name="U'Ren J.M."/>
            <person name="Derntl C."/>
        </authorList>
    </citation>
    <scope>NUCLEOTIDE SEQUENCE</scope>
    <source>
        <strain evidence="1">TUCIM 5799</strain>
    </source>
</reference>
<gene>
    <name evidence="1" type="ORF">JX265_011193</name>
</gene>
<sequence length="444" mass="51055">MKLLANEIILEILLHFSVPDEFAELTTLSQLCRSSKRLQRLAQPILYRYIPDLNPEKRQLLFRTLLERPDLAQMVQFWDLQDCGIPRPELLSLVEAVRSKLRLSESMERKLVSDMQEEKEDLEVSLVLLLLPNLQVMEISCYYGPDNLKVGLVKEVKADQNRPCGHVHHLMHLQEVRIRHGDTELCTRLEPAGLLALPSVHSLRGWAVCWQDGEEKAEDEYPGVTLNLRHIDLSWSLCDSRALSRMLSRCPDLQSLQIDWGDATVGADDLDFCAFGTALRKYGRKLEKLDLDCRMAFCYEEGEATGRIGSLRKLVNLKDLALPQDILVGRVDDDNDNSDDDTESTASHSRILRLEEVLPTALEEVHFYSCQDDEKHLDDQILDIITSSKTKNLRRVTMEARESNFHHDVSGFGWSTWRRKNKVFVATKREFQRVPEKPSRSSFC</sequence>
<dbReference type="Proteomes" id="UP000829685">
    <property type="component" value="Unassembled WGS sequence"/>
</dbReference>
<keyword evidence="2" id="KW-1185">Reference proteome</keyword>
<dbReference type="InterPro" id="IPR032675">
    <property type="entry name" value="LRR_dom_sf"/>
</dbReference>
<dbReference type="Gene3D" id="3.80.10.10">
    <property type="entry name" value="Ribonuclease Inhibitor"/>
    <property type="match status" value="1"/>
</dbReference>